<keyword evidence="7" id="KW-0378">Hydrolase</keyword>
<evidence type="ECO:0000256" key="1">
    <source>
        <dbReference type="ARBA" id="ARBA00000832"/>
    </source>
</evidence>
<dbReference type="KEGG" id="abg:Asbog_01926"/>
<proteinExistence type="inferred from homology"/>
<dbReference type="RefSeq" id="WP_062164971.1">
    <property type="nucleotide sequence ID" value="NZ_AP014690.1"/>
</dbReference>
<comment type="similarity">
    <text evidence="4 7">Belongs to the glucosamine/galactosamine-6-phosphate isomerase family. 6-phosphogluconolactonase subfamily.</text>
</comment>
<evidence type="ECO:0000256" key="3">
    <source>
        <dbReference type="ARBA" id="ARBA00004961"/>
    </source>
</evidence>
<dbReference type="InterPro" id="IPR005900">
    <property type="entry name" value="6-phosphogluconolactonase_DevB"/>
</dbReference>
<name>A0AAN4U1E2_9PROT</name>
<dbReference type="SUPFAM" id="SSF100950">
    <property type="entry name" value="NagB/RpiA/CoA transferase-like"/>
    <property type="match status" value="1"/>
</dbReference>
<dbReference type="NCBIfam" id="TIGR01198">
    <property type="entry name" value="pgl"/>
    <property type="match status" value="1"/>
</dbReference>
<feature type="domain" description="Glucosamine/galactosamine-6-phosphate isomerase" evidence="8">
    <location>
        <begin position="16"/>
        <end position="234"/>
    </location>
</feature>
<dbReference type="PANTHER" id="PTHR11054">
    <property type="entry name" value="6-PHOSPHOGLUCONOLACTONASE"/>
    <property type="match status" value="1"/>
</dbReference>
<dbReference type="InterPro" id="IPR037171">
    <property type="entry name" value="NagB/RpiA_transferase-like"/>
</dbReference>
<dbReference type="CDD" id="cd01400">
    <property type="entry name" value="6PGL"/>
    <property type="match status" value="1"/>
</dbReference>
<evidence type="ECO:0000256" key="7">
    <source>
        <dbReference type="RuleBase" id="RU365095"/>
    </source>
</evidence>
<sequence>MSGHDVTSARLVVLEDGEAVARKMAQWLLDQALAKKDGPFVVALSGGSTPKRLFKIMAEPAYAAQFPWRRTQIFFGDDRHVPFTHEDSNFRMTSEILIDQVDLPPENVHPIPADGTPEHDAALYQAALVDVYGSHHLIPGRPLFDVVMLGMGPDGHTASLFPRQPILQEREKWVAACTPDNAPHDRVSLTYTAIHSSRAVVFLIEGAGKAEMLARVRAGDASLPSSHITSEGEVVFLTDKAAAGDLANG</sequence>
<dbReference type="EC" id="3.1.1.31" evidence="5 7"/>
<dbReference type="InterPro" id="IPR006148">
    <property type="entry name" value="Glc/Gal-6P_isomerase"/>
</dbReference>
<protein>
    <recommendedName>
        <fullName evidence="6 7">6-phosphogluconolactonase</fullName>
        <shortName evidence="7">6PGL</shortName>
        <ecNumber evidence="5 7">3.1.1.31</ecNumber>
    </recommendedName>
</protein>
<dbReference type="AlphaFoldDB" id="A0AAN4U1E2"/>
<dbReference type="InterPro" id="IPR039104">
    <property type="entry name" value="6PGL"/>
</dbReference>
<dbReference type="GeneID" id="78226953"/>
<evidence type="ECO:0000256" key="6">
    <source>
        <dbReference type="ARBA" id="ARBA00020337"/>
    </source>
</evidence>
<dbReference type="Proteomes" id="UP000321287">
    <property type="component" value="Unassembled WGS sequence"/>
</dbReference>
<comment type="function">
    <text evidence="2 7">Hydrolysis of 6-phosphogluconolactone to 6-phosphogluconate.</text>
</comment>
<accession>A0AAN4U1E2</accession>
<comment type="pathway">
    <text evidence="3 7">Carbohydrate degradation; pentose phosphate pathway; D-ribulose 5-phosphate from D-glucose 6-phosphate (oxidative stage): step 2/3.</text>
</comment>
<evidence type="ECO:0000256" key="2">
    <source>
        <dbReference type="ARBA" id="ARBA00002681"/>
    </source>
</evidence>
<dbReference type="GO" id="GO:0006098">
    <property type="term" value="P:pentose-phosphate shunt"/>
    <property type="evidence" value="ECO:0007669"/>
    <property type="project" value="InterPro"/>
</dbReference>
<evidence type="ECO:0000313" key="9">
    <source>
        <dbReference type="EMBL" id="GEL52394.1"/>
    </source>
</evidence>
<comment type="caution">
    <text evidence="9">The sequence shown here is derived from an EMBL/GenBank/DDBJ whole genome shotgun (WGS) entry which is preliminary data.</text>
</comment>
<dbReference type="EMBL" id="BJVS01000001">
    <property type="protein sequence ID" value="GEL52394.1"/>
    <property type="molecule type" value="Genomic_DNA"/>
</dbReference>
<dbReference type="Pfam" id="PF01182">
    <property type="entry name" value="Glucosamine_iso"/>
    <property type="match status" value="1"/>
</dbReference>
<keyword evidence="10" id="KW-1185">Reference proteome</keyword>
<evidence type="ECO:0000256" key="4">
    <source>
        <dbReference type="ARBA" id="ARBA00010662"/>
    </source>
</evidence>
<dbReference type="Gene3D" id="3.40.50.1360">
    <property type="match status" value="1"/>
</dbReference>
<evidence type="ECO:0000256" key="5">
    <source>
        <dbReference type="ARBA" id="ARBA00013198"/>
    </source>
</evidence>
<reference evidence="9 10" key="1">
    <citation type="submission" date="2019-07" db="EMBL/GenBank/DDBJ databases">
        <title>Whole genome shotgun sequence of Asaia bogorensis NBRC 16594.</title>
        <authorList>
            <person name="Hosoyama A."/>
            <person name="Uohara A."/>
            <person name="Ohji S."/>
            <person name="Ichikawa N."/>
        </authorList>
    </citation>
    <scope>NUCLEOTIDE SEQUENCE [LARGE SCALE GENOMIC DNA]</scope>
    <source>
        <strain evidence="9 10">NBRC 16594</strain>
    </source>
</reference>
<organism evidence="9 10">
    <name type="scientific">Asaia bogorensis NBRC 16594</name>
    <dbReference type="NCBI Taxonomy" id="1231624"/>
    <lineage>
        <taxon>Bacteria</taxon>
        <taxon>Pseudomonadati</taxon>
        <taxon>Pseudomonadota</taxon>
        <taxon>Alphaproteobacteria</taxon>
        <taxon>Acetobacterales</taxon>
        <taxon>Acetobacteraceae</taxon>
        <taxon>Asaia</taxon>
    </lineage>
</organism>
<evidence type="ECO:0000313" key="10">
    <source>
        <dbReference type="Proteomes" id="UP000321287"/>
    </source>
</evidence>
<dbReference type="PANTHER" id="PTHR11054:SF0">
    <property type="entry name" value="6-PHOSPHOGLUCONOLACTONASE"/>
    <property type="match status" value="1"/>
</dbReference>
<evidence type="ECO:0000259" key="8">
    <source>
        <dbReference type="Pfam" id="PF01182"/>
    </source>
</evidence>
<comment type="catalytic activity">
    <reaction evidence="1 7">
        <text>6-phospho-D-glucono-1,5-lactone + H2O = 6-phospho-D-gluconate + H(+)</text>
        <dbReference type="Rhea" id="RHEA:12556"/>
        <dbReference type="ChEBI" id="CHEBI:15377"/>
        <dbReference type="ChEBI" id="CHEBI:15378"/>
        <dbReference type="ChEBI" id="CHEBI:57955"/>
        <dbReference type="ChEBI" id="CHEBI:58759"/>
        <dbReference type="EC" id="3.1.1.31"/>
    </reaction>
</comment>
<dbReference type="GO" id="GO:0005975">
    <property type="term" value="P:carbohydrate metabolic process"/>
    <property type="evidence" value="ECO:0007669"/>
    <property type="project" value="UniProtKB-UniRule"/>
</dbReference>
<gene>
    <name evidence="7" type="primary">pgl</name>
    <name evidence="9" type="ORF">ABO01nite_04010</name>
</gene>
<dbReference type="GO" id="GO:0017057">
    <property type="term" value="F:6-phosphogluconolactonase activity"/>
    <property type="evidence" value="ECO:0007669"/>
    <property type="project" value="UniProtKB-UniRule"/>
</dbReference>